<feature type="transmembrane region" description="Helical" evidence="2">
    <location>
        <begin position="117"/>
        <end position="144"/>
    </location>
</feature>
<feature type="transmembrane region" description="Helical" evidence="2">
    <location>
        <begin position="32"/>
        <end position="50"/>
    </location>
</feature>
<evidence type="ECO:0000313" key="3">
    <source>
        <dbReference type="EMBL" id="CAA9392241.1"/>
    </source>
</evidence>
<evidence type="ECO:0000256" key="1">
    <source>
        <dbReference type="SAM" id="MobiDB-lite"/>
    </source>
</evidence>
<reference evidence="3" key="1">
    <citation type="submission" date="2020-02" db="EMBL/GenBank/DDBJ databases">
        <authorList>
            <person name="Meier V. D."/>
        </authorList>
    </citation>
    <scope>NUCLEOTIDE SEQUENCE</scope>
    <source>
        <strain evidence="3">AVDCRST_MAG01</strain>
    </source>
</reference>
<evidence type="ECO:0008006" key="4">
    <source>
        <dbReference type="Google" id="ProtNLM"/>
    </source>
</evidence>
<sequence>MREGSFGRWPSSGTPRQGPPTEGFLIGAQGEIVFWVGSSSAIYLIGRYLLGSTATYGQELRPLGFAAVPGLLIPVAALASLVGAETLIFAALVPWRLATSLVAVDRALGVGRTRSAVAFLLGAMCGLVLVGIGTVTLLNVLALANLRGSPDLRNLCLPRPCHPTSRTERPTGPYGRWESAWTTFWGVGRRSTPGQPRLSSPPPPAT</sequence>
<keyword evidence="2" id="KW-0812">Transmembrane</keyword>
<dbReference type="EMBL" id="CADCUW010000092">
    <property type="protein sequence ID" value="CAA9392241.1"/>
    <property type="molecule type" value="Genomic_DNA"/>
</dbReference>
<feature type="transmembrane region" description="Helical" evidence="2">
    <location>
        <begin position="71"/>
        <end position="97"/>
    </location>
</feature>
<accession>A0A6J4NTV9</accession>
<gene>
    <name evidence="3" type="ORF">AVDCRST_MAG01-01-575</name>
</gene>
<organism evidence="3">
    <name type="scientific">uncultured Rubrobacteraceae bacterium</name>
    <dbReference type="NCBI Taxonomy" id="349277"/>
    <lineage>
        <taxon>Bacteria</taxon>
        <taxon>Bacillati</taxon>
        <taxon>Actinomycetota</taxon>
        <taxon>Rubrobacteria</taxon>
        <taxon>Rubrobacterales</taxon>
        <taxon>Rubrobacteraceae</taxon>
        <taxon>environmental samples</taxon>
    </lineage>
</organism>
<protein>
    <recommendedName>
        <fullName evidence="4">Yip1 domain-containing protein</fullName>
    </recommendedName>
</protein>
<feature type="region of interest" description="Disordered" evidence="1">
    <location>
        <begin position="1"/>
        <end position="20"/>
    </location>
</feature>
<dbReference type="AlphaFoldDB" id="A0A6J4NTV9"/>
<proteinExistence type="predicted"/>
<keyword evidence="2" id="KW-1133">Transmembrane helix</keyword>
<keyword evidence="2" id="KW-0472">Membrane</keyword>
<evidence type="ECO:0000256" key="2">
    <source>
        <dbReference type="SAM" id="Phobius"/>
    </source>
</evidence>
<name>A0A6J4NTV9_9ACTN</name>